<gene>
    <name evidence="1" type="ORF">ACFQHR_19880</name>
</gene>
<comment type="caution">
    <text evidence="1">The sequence shown here is derived from an EMBL/GenBank/DDBJ whole genome shotgun (WGS) entry which is preliminary data.</text>
</comment>
<evidence type="ECO:0000313" key="2">
    <source>
        <dbReference type="Proteomes" id="UP001596405"/>
    </source>
</evidence>
<dbReference type="RefSeq" id="WP_066622129.1">
    <property type="nucleotide sequence ID" value="NZ_JBHSYQ010000016.1"/>
</dbReference>
<reference evidence="2" key="1">
    <citation type="journal article" date="2019" name="Int. J. Syst. Evol. Microbiol.">
        <title>The Global Catalogue of Microorganisms (GCM) 10K type strain sequencing project: providing services to taxonomists for standard genome sequencing and annotation.</title>
        <authorList>
            <consortium name="The Broad Institute Genomics Platform"/>
            <consortium name="The Broad Institute Genome Sequencing Center for Infectious Disease"/>
            <person name="Wu L."/>
            <person name="Ma J."/>
        </authorList>
    </citation>
    <scope>NUCLEOTIDE SEQUENCE [LARGE SCALE GENOMIC DNA]</scope>
    <source>
        <strain evidence="2">CGMCC 4.7393</strain>
    </source>
</reference>
<sequence length="68" mass="7853">MVLEDACIQSLESQLAQKQKQLYSTDFQKLGKRDTLLFLKELNELKTQLKSLKKQKLKAVKRKAFVAA</sequence>
<name>A0ABW2DPX6_9BACT</name>
<protein>
    <recommendedName>
        <fullName evidence="3">50S ribosomal protein L29</fullName>
    </recommendedName>
</protein>
<evidence type="ECO:0000313" key="1">
    <source>
        <dbReference type="EMBL" id="MFC6999906.1"/>
    </source>
</evidence>
<evidence type="ECO:0008006" key="3">
    <source>
        <dbReference type="Google" id="ProtNLM"/>
    </source>
</evidence>
<organism evidence="1 2">
    <name type="scientific">Rufibacter roseus</name>
    <dbReference type="NCBI Taxonomy" id="1567108"/>
    <lineage>
        <taxon>Bacteria</taxon>
        <taxon>Pseudomonadati</taxon>
        <taxon>Bacteroidota</taxon>
        <taxon>Cytophagia</taxon>
        <taxon>Cytophagales</taxon>
        <taxon>Hymenobacteraceae</taxon>
        <taxon>Rufibacter</taxon>
    </lineage>
</organism>
<dbReference type="Proteomes" id="UP001596405">
    <property type="component" value="Unassembled WGS sequence"/>
</dbReference>
<dbReference type="EMBL" id="JBHSYQ010000016">
    <property type="protein sequence ID" value="MFC6999906.1"/>
    <property type="molecule type" value="Genomic_DNA"/>
</dbReference>
<accession>A0ABW2DPX6</accession>
<proteinExistence type="predicted"/>
<keyword evidence="2" id="KW-1185">Reference proteome</keyword>